<dbReference type="InterPro" id="IPR052927">
    <property type="entry name" value="DCC_oxidoreductase"/>
</dbReference>
<sequence>MRKTNIILFDGICNFCNDSVNFIIDHDPKKKFKFAALQSEVGRQLLRSLGQDPDKMDSIVLIEKGKVFKKSTAALKVARYLSAPWPLAYGFLIVPVFIRNLVYDWIARNRYKWFGKREQCRMPNEEEKQRFLGENF</sequence>
<keyword evidence="1" id="KW-0472">Membrane</keyword>
<reference evidence="2 3" key="1">
    <citation type="submission" date="2024-04" db="EMBL/GenBank/DDBJ databases">
        <title>Novel genus in family Flammeovirgaceae.</title>
        <authorList>
            <person name="Nguyen T.H."/>
            <person name="Vuong T.Q."/>
            <person name="Le H."/>
            <person name="Kim S.-G."/>
        </authorList>
    </citation>
    <scope>NUCLEOTIDE SEQUENCE [LARGE SCALE GENOMIC DNA]</scope>
    <source>
        <strain evidence="2 3">JCM 23209</strain>
    </source>
</reference>
<proteinExistence type="predicted"/>
<evidence type="ECO:0000313" key="2">
    <source>
        <dbReference type="EMBL" id="MEN7546599.1"/>
    </source>
</evidence>
<dbReference type="Proteomes" id="UP001403385">
    <property type="component" value="Unassembled WGS sequence"/>
</dbReference>
<gene>
    <name evidence="2" type="ORF">AAG747_01690</name>
</gene>
<name>A0AAW9RP70_9BACT</name>
<comment type="caution">
    <text evidence="2">The sequence shown here is derived from an EMBL/GenBank/DDBJ whole genome shotgun (WGS) entry which is preliminary data.</text>
</comment>
<dbReference type="RefSeq" id="WP_346819383.1">
    <property type="nucleotide sequence ID" value="NZ_JBDKWZ010000001.1"/>
</dbReference>
<dbReference type="EMBL" id="JBDKWZ010000001">
    <property type="protein sequence ID" value="MEN7546599.1"/>
    <property type="molecule type" value="Genomic_DNA"/>
</dbReference>
<keyword evidence="1" id="KW-1133">Transmembrane helix</keyword>
<dbReference type="AlphaFoldDB" id="A0AAW9RP70"/>
<dbReference type="PANTHER" id="PTHR33639">
    <property type="entry name" value="THIOL-DISULFIDE OXIDOREDUCTASE DCC"/>
    <property type="match status" value="1"/>
</dbReference>
<keyword evidence="1" id="KW-0812">Transmembrane</keyword>
<protein>
    <submittedName>
        <fullName evidence="2">Thiol-disulfide oxidoreductase DCC family protein</fullName>
    </submittedName>
</protein>
<dbReference type="GO" id="GO:0015035">
    <property type="term" value="F:protein-disulfide reductase activity"/>
    <property type="evidence" value="ECO:0007669"/>
    <property type="project" value="InterPro"/>
</dbReference>
<evidence type="ECO:0000256" key="1">
    <source>
        <dbReference type="SAM" id="Phobius"/>
    </source>
</evidence>
<feature type="transmembrane region" description="Helical" evidence="1">
    <location>
        <begin position="87"/>
        <end position="107"/>
    </location>
</feature>
<accession>A0AAW9RP70</accession>
<evidence type="ECO:0000313" key="3">
    <source>
        <dbReference type="Proteomes" id="UP001403385"/>
    </source>
</evidence>
<keyword evidence="3" id="KW-1185">Reference proteome</keyword>
<dbReference type="PANTHER" id="PTHR33639:SF2">
    <property type="entry name" value="DUF393 DOMAIN-CONTAINING PROTEIN"/>
    <property type="match status" value="1"/>
</dbReference>
<organism evidence="2 3">
    <name type="scientific">Rapidithrix thailandica</name>
    <dbReference type="NCBI Taxonomy" id="413964"/>
    <lineage>
        <taxon>Bacteria</taxon>
        <taxon>Pseudomonadati</taxon>
        <taxon>Bacteroidota</taxon>
        <taxon>Cytophagia</taxon>
        <taxon>Cytophagales</taxon>
        <taxon>Flammeovirgaceae</taxon>
        <taxon>Rapidithrix</taxon>
    </lineage>
</organism>
<dbReference type="InterPro" id="IPR007263">
    <property type="entry name" value="DCC1-like"/>
</dbReference>
<dbReference type="Pfam" id="PF04134">
    <property type="entry name" value="DCC1-like"/>
    <property type="match status" value="1"/>
</dbReference>